<name>C6HTQ7_9BACT</name>
<dbReference type="EMBL" id="GG693851">
    <property type="protein sequence ID" value="EES54022.1"/>
    <property type="molecule type" value="Genomic_DNA"/>
</dbReference>
<protein>
    <submittedName>
        <fullName evidence="3">Probable transposase</fullName>
    </submittedName>
</protein>
<accession>C6HTQ7</accession>
<evidence type="ECO:0000313" key="4">
    <source>
        <dbReference type="Proteomes" id="UP000009374"/>
    </source>
</evidence>
<evidence type="ECO:0000313" key="3">
    <source>
        <dbReference type="EMBL" id="EES54022.1"/>
    </source>
</evidence>
<proteinExistence type="predicted"/>
<gene>
    <name evidence="3" type="ORF">UBAL3_24060039</name>
</gene>
<feature type="coiled-coil region" evidence="1">
    <location>
        <begin position="121"/>
        <end position="148"/>
    </location>
</feature>
<dbReference type="InterPro" id="IPR009057">
    <property type="entry name" value="Homeodomain-like_sf"/>
</dbReference>
<reference evidence="3 4" key="1">
    <citation type="journal article" date="2009" name="Appl. Environ. Microbiol.">
        <title>Community genomic and proteomic analyses of chemoautotrophic iron-oxidizing "Leptospirillum rubarum" (Group II) and "Leptospirillum ferrodiazotrophum" (Group III) bacteria in acid mine drainage biofilms.</title>
        <authorList>
            <person name="Goltsman D.S."/>
            <person name="Denef V.J."/>
            <person name="Singer S.W."/>
            <person name="VerBerkmoes N.C."/>
            <person name="Lefsrud M."/>
            <person name="Mueller R.S."/>
            <person name="Dick G.J."/>
            <person name="Sun C.L."/>
            <person name="Wheeler K.E."/>
            <person name="Zemla A."/>
            <person name="Baker B.J."/>
            <person name="Hauser L."/>
            <person name="Land M."/>
            <person name="Shah M.B."/>
            <person name="Thelen M.P."/>
            <person name="Hettich R.L."/>
            <person name="Banfield J.F."/>
        </authorList>
    </citation>
    <scope>NUCLEOTIDE SEQUENCE [LARGE SCALE GENOMIC DNA]</scope>
</reference>
<dbReference type="AlphaFoldDB" id="C6HTQ7"/>
<organism evidence="3 4">
    <name type="scientific">Leptospirillum ferrodiazotrophum</name>
    <dbReference type="NCBI Taxonomy" id="412449"/>
    <lineage>
        <taxon>Bacteria</taxon>
        <taxon>Pseudomonadati</taxon>
        <taxon>Nitrospirota</taxon>
        <taxon>Nitrospiria</taxon>
        <taxon>Nitrospirales</taxon>
        <taxon>Nitrospiraceae</taxon>
        <taxon>Leptospirillum</taxon>
    </lineage>
</organism>
<dbReference type="Proteomes" id="UP000009374">
    <property type="component" value="Unassembled WGS sequence"/>
</dbReference>
<feature type="region of interest" description="Disordered" evidence="2">
    <location>
        <begin position="162"/>
        <end position="262"/>
    </location>
</feature>
<evidence type="ECO:0000256" key="1">
    <source>
        <dbReference type="SAM" id="Coils"/>
    </source>
</evidence>
<keyword evidence="1" id="KW-0175">Coiled coil</keyword>
<evidence type="ECO:0000256" key="2">
    <source>
        <dbReference type="SAM" id="MobiDB-lite"/>
    </source>
</evidence>
<dbReference type="SUPFAM" id="SSF46689">
    <property type="entry name" value="Homeodomain-like"/>
    <property type="match status" value="1"/>
</dbReference>
<keyword evidence="4" id="KW-1185">Reference proteome</keyword>
<sequence length="262" mass="29287">MGKQYAVEFKESILKRILPPNNGYIPEISRETGIPVDTLYTWRTKYRSRIPEPGNGKEHESSSLSAEEKMFILFETMALNEVERGEYCRRKGLYPEQIEAWKKAILEGLSSPSERASRGTVSQQAKTIRHLESELRRKEKALAEAATLLMLKKNWTLFWRRPRPEDRPELSPGNNGPRGRRASKRGPAFRPLPSSGPVSPNGAALPVRASRARGRGWAEGRPSEEGSGQPAHSRRGRGDCVHAQPAAFRLPLSGPDCSHAGR</sequence>